<dbReference type="AlphaFoldDB" id="D4B698"/>
<dbReference type="HOGENOM" id="CLU_2463526_0_0_6"/>
<proteinExistence type="predicted"/>
<reference evidence="1 2" key="1">
    <citation type="submission" date="2010-02" db="EMBL/GenBank/DDBJ databases">
        <authorList>
            <person name="Weinstock G."/>
            <person name="Sodergren E."/>
            <person name="Clifton S."/>
            <person name="Fulton L."/>
            <person name="Fulton B."/>
            <person name="Courtney L."/>
            <person name="Fronick C."/>
            <person name="Harrison M."/>
            <person name="Strong C."/>
            <person name="Farmer C."/>
            <person name="Delahaunty K."/>
            <person name="Markovic C."/>
            <person name="Hall O."/>
            <person name="Minx P."/>
            <person name="Tomlinson C."/>
            <person name="Mitreva M."/>
            <person name="Nelson J."/>
            <person name="Hou S."/>
            <person name="Wollam A."/>
            <person name="Pepin K.H."/>
            <person name="Johnson M."/>
            <person name="Bhonagiri V."/>
            <person name="Zhang X."/>
            <person name="Suruliraj S."/>
            <person name="Warren W."/>
            <person name="Chinwalla A."/>
            <person name="Mardis E.R."/>
            <person name="Wilson R.K."/>
        </authorList>
    </citation>
    <scope>NUCLEOTIDE SEQUENCE [LARGE SCALE GENOMIC DNA]</scope>
    <source>
        <strain evidence="1 2">ATCC 29220</strain>
    </source>
</reference>
<organism evidence="1 2">
    <name type="scientific">Citrobacter youngae ATCC 29220</name>
    <dbReference type="NCBI Taxonomy" id="500640"/>
    <lineage>
        <taxon>Bacteria</taxon>
        <taxon>Pseudomonadati</taxon>
        <taxon>Pseudomonadota</taxon>
        <taxon>Gammaproteobacteria</taxon>
        <taxon>Enterobacterales</taxon>
        <taxon>Enterobacteriaceae</taxon>
        <taxon>Citrobacter</taxon>
        <taxon>Citrobacter freundii complex</taxon>
    </lineage>
</organism>
<evidence type="ECO:0000313" key="1">
    <source>
        <dbReference type="EMBL" id="EFE10557.1"/>
    </source>
</evidence>
<name>D4B698_9ENTR</name>
<protein>
    <submittedName>
        <fullName evidence="1">Uncharacterized protein</fullName>
    </submittedName>
</protein>
<gene>
    <name evidence="1" type="ORF">CIT292_06735</name>
</gene>
<sequence length="88" mass="9354">MGGLAVALIATVAELVVLIFPGQAAPSAPPVIYHMLKCKEIAPTDVDSADDLSRKISDLTEHSDRATSVYCIIGSKSGEWDIYNGYEG</sequence>
<dbReference type="EMBL" id="ABWL02000002">
    <property type="protein sequence ID" value="EFE10557.1"/>
    <property type="molecule type" value="Genomic_DNA"/>
</dbReference>
<comment type="caution">
    <text evidence="1">The sequence shown here is derived from an EMBL/GenBank/DDBJ whole genome shotgun (WGS) entry which is preliminary data.</text>
</comment>
<accession>D4B698</accession>
<dbReference type="Proteomes" id="UP000003880">
    <property type="component" value="Unassembled WGS sequence"/>
</dbReference>
<evidence type="ECO:0000313" key="2">
    <source>
        <dbReference type="Proteomes" id="UP000003880"/>
    </source>
</evidence>